<evidence type="ECO:0000256" key="8">
    <source>
        <dbReference type="ARBA" id="ARBA00024359"/>
    </source>
</evidence>
<keyword evidence="4" id="KW-1003">Cell membrane</keyword>
<dbReference type="PROSITE" id="PS50893">
    <property type="entry name" value="ABC_TRANSPORTER_2"/>
    <property type="match status" value="1"/>
</dbReference>
<dbReference type="GO" id="GO:0005524">
    <property type="term" value="F:ATP binding"/>
    <property type="evidence" value="ECO:0007669"/>
    <property type="project" value="UniProtKB-KW"/>
</dbReference>
<dbReference type="PANTHER" id="PTHR24220:SF666">
    <property type="entry name" value="HEMIN IMPORT ATP-BINDING PROTEIN HRTA-RELATED"/>
    <property type="match status" value="1"/>
</dbReference>
<evidence type="ECO:0000256" key="7">
    <source>
        <dbReference type="ARBA" id="ARBA00023136"/>
    </source>
</evidence>
<dbReference type="PANTHER" id="PTHR24220">
    <property type="entry name" value="IMPORT ATP-BINDING PROTEIN"/>
    <property type="match status" value="1"/>
</dbReference>
<dbReference type="GO" id="GO:0022857">
    <property type="term" value="F:transmembrane transporter activity"/>
    <property type="evidence" value="ECO:0007669"/>
    <property type="project" value="TreeGrafter"/>
</dbReference>
<dbReference type="InterPro" id="IPR027417">
    <property type="entry name" value="P-loop_NTPase"/>
</dbReference>
<dbReference type="InterPro" id="IPR017871">
    <property type="entry name" value="ABC_transporter-like_CS"/>
</dbReference>
<reference evidence="12 13" key="1">
    <citation type="submission" date="2016-12" db="EMBL/GenBank/DDBJ databases">
        <title>The whole genome sequencing and assembly of Bacillus cohnii DSM 6307T strain.</title>
        <authorList>
            <person name="Lee Y.-J."/>
            <person name="Yi H."/>
            <person name="Bahn Y.-S."/>
            <person name="Kim J.F."/>
            <person name="Lee D.-W."/>
        </authorList>
    </citation>
    <scope>NUCLEOTIDE SEQUENCE [LARGE SCALE GENOMIC DNA]</scope>
    <source>
        <strain evidence="12 13">DSM 6307</strain>
    </source>
</reference>
<dbReference type="InterPro" id="IPR003439">
    <property type="entry name" value="ABC_transporter-like_ATP-bd"/>
</dbReference>
<organism evidence="12 13">
    <name type="scientific">Sutcliffiella cohnii</name>
    <dbReference type="NCBI Taxonomy" id="33932"/>
    <lineage>
        <taxon>Bacteria</taxon>
        <taxon>Bacillati</taxon>
        <taxon>Bacillota</taxon>
        <taxon>Bacilli</taxon>
        <taxon>Bacillales</taxon>
        <taxon>Bacillaceae</taxon>
        <taxon>Sutcliffiella</taxon>
    </lineage>
</organism>
<dbReference type="EMBL" id="CP018866">
    <property type="protein sequence ID" value="AST90906.1"/>
    <property type="molecule type" value="Genomic_DNA"/>
</dbReference>
<accession>A0A223KNC6</accession>
<evidence type="ECO:0000313" key="12">
    <source>
        <dbReference type="EMBL" id="AST90906.1"/>
    </source>
</evidence>
<evidence type="ECO:0000256" key="6">
    <source>
        <dbReference type="ARBA" id="ARBA00022840"/>
    </source>
</evidence>
<keyword evidence="13" id="KW-1185">Reference proteome</keyword>
<dbReference type="CDD" id="cd03255">
    <property type="entry name" value="ABC_MJ0796_LolCDE_FtsE"/>
    <property type="match status" value="1"/>
</dbReference>
<keyword evidence="3" id="KW-0813">Transport</keyword>
<evidence type="ECO:0000313" key="13">
    <source>
        <dbReference type="Proteomes" id="UP000215224"/>
    </source>
</evidence>
<protein>
    <recommendedName>
        <fullName evidence="9">Putative hemin import ATP-binding protein HrtA</fullName>
    </recommendedName>
</protein>
<name>A0A223KNC6_9BACI</name>
<dbReference type="InterPro" id="IPR015854">
    <property type="entry name" value="ABC_transpr_LolD-like"/>
</dbReference>
<dbReference type="Pfam" id="PF00005">
    <property type="entry name" value="ABC_tran"/>
    <property type="match status" value="1"/>
</dbReference>
<comment type="subcellular location">
    <subcellularLocation>
        <location evidence="1">Cell membrane</location>
        <topology evidence="1">Peripheral membrane protein</topology>
    </subcellularLocation>
</comment>
<evidence type="ECO:0000256" key="3">
    <source>
        <dbReference type="ARBA" id="ARBA00022448"/>
    </source>
</evidence>
<dbReference type="PROSITE" id="PS00211">
    <property type="entry name" value="ABC_TRANSPORTER_1"/>
    <property type="match status" value="1"/>
</dbReference>
<keyword evidence="5" id="KW-0547">Nucleotide-binding</keyword>
<dbReference type="SMART" id="SM00382">
    <property type="entry name" value="AAA"/>
    <property type="match status" value="1"/>
</dbReference>
<evidence type="ECO:0000256" key="5">
    <source>
        <dbReference type="ARBA" id="ARBA00022741"/>
    </source>
</evidence>
<comment type="subunit">
    <text evidence="2">The complex is composed of two ATP-binding proteins (HrtA), two transmembrane proteins (HrtB) and a solute-binding protein.</text>
</comment>
<dbReference type="Gene3D" id="3.40.50.300">
    <property type="entry name" value="P-loop containing nucleotide triphosphate hydrolases"/>
    <property type="match status" value="1"/>
</dbReference>
<evidence type="ECO:0000256" key="4">
    <source>
        <dbReference type="ARBA" id="ARBA00022475"/>
    </source>
</evidence>
<dbReference type="FunFam" id="3.40.50.300:FF:000032">
    <property type="entry name" value="Export ABC transporter ATP-binding protein"/>
    <property type="match status" value="1"/>
</dbReference>
<dbReference type="GO" id="GO:0016887">
    <property type="term" value="F:ATP hydrolysis activity"/>
    <property type="evidence" value="ECO:0007669"/>
    <property type="project" value="InterPro"/>
</dbReference>
<dbReference type="GO" id="GO:0005886">
    <property type="term" value="C:plasma membrane"/>
    <property type="evidence" value="ECO:0007669"/>
    <property type="project" value="UniProtKB-SubCell"/>
</dbReference>
<evidence type="ECO:0000256" key="10">
    <source>
        <dbReference type="ARBA" id="ARBA00024721"/>
    </source>
</evidence>
<evidence type="ECO:0000259" key="11">
    <source>
        <dbReference type="PROSITE" id="PS50893"/>
    </source>
</evidence>
<dbReference type="SUPFAM" id="SSF52540">
    <property type="entry name" value="P-loop containing nucleoside triphosphate hydrolases"/>
    <property type="match status" value="1"/>
</dbReference>
<gene>
    <name evidence="12" type="ORF">BC6307_06220</name>
</gene>
<dbReference type="KEGG" id="bcoh:BC6307_06220"/>
<proteinExistence type="inferred from homology"/>
<dbReference type="InterPro" id="IPR003593">
    <property type="entry name" value="AAA+_ATPase"/>
</dbReference>
<dbReference type="Proteomes" id="UP000215224">
    <property type="component" value="Chromosome"/>
</dbReference>
<dbReference type="InterPro" id="IPR017911">
    <property type="entry name" value="MacB-like_ATP-bd"/>
</dbReference>
<sequence>MAFFTVKEVKKVFTNGEVKEEILKGVNLSLNKGEITALVGASGSGKSTLLTIIAGLQSATDGEILFDGKDLILMNQEQIRKIRASQFGFVFQFAHLVPFLTVEEQLLLMLDVSETKLSKQAQKTEVNKLLMLVGMEHRKKAYPSSLSGGEKQRVAIARALIHQPKILFADEPTASLDSKRSKEVMELIRDLTKSLNITTLMVTHDEEMLPFTDQTIKMSDGLIVYNEKFMMELQEV</sequence>
<keyword evidence="7" id="KW-0472">Membrane</keyword>
<evidence type="ECO:0000256" key="2">
    <source>
        <dbReference type="ARBA" id="ARBA00011131"/>
    </source>
</evidence>
<dbReference type="RefSeq" id="WP_066410691.1">
    <property type="nucleotide sequence ID" value="NZ_CP018866.1"/>
</dbReference>
<comment type="similarity">
    <text evidence="8">Belongs to the ABC transporter superfamily. HrtA family.</text>
</comment>
<dbReference type="GO" id="GO:0098796">
    <property type="term" value="C:membrane protein complex"/>
    <property type="evidence" value="ECO:0007669"/>
    <property type="project" value="UniProtKB-ARBA"/>
</dbReference>
<evidence type="ECO:0000256" key="1">
    <source>
        <dbReference type="ARBA" id="ARBA00004202"/>
    </source>
</evidence>
<dbReference type="STRING" id="1314751.GCA_001591425_00041"/>
<dbReference type="AlphaFoldDB" id="A0A223KNC6"/>
<feature type="domain" description="ABC transporter" evidence="11">
    <location>
        <begin position="4"/>
        <end position="236"/>
    </location>
</feature>
<evidence type="ECO:0000256" key="9">
    <source>
        <dbReference type="ARBA" id="ARBA00024432"/>
    </source>
</evidence>
<comment type="function">
    <text evidence="10">Part of the ABC transporter complex hrt involved in hemin import. Responsible for energy coupling to the transport system.</text>
</comment>
<keyword evidence="6 12" id="KW-0067">ATP-binding</keyword>